<reference evidence="1" key="1">
    <citation type="submission" date="2020-03" db="EMBL/GenBank/DDBJ databases">
        <title>The deep terrestrial virosphere.</title>
        <authorList>
            <person name="Holmfeldt K."/>
            <person name="Nilsson E."/>
            <person name="Simone D."/>
            <person name="Lopez-Fernandez M."/>
            <person name="Wu X."/>
            <person name="de Brujin I."/>
            <person name="Lundin D."/>
            <person name="Andersson A."/>
            <person name="Bertilsson S."/>
            <person name="Dopson M."/>
        </authorList>
    </citation>
    <scope>NUCLEOTIDE SEQUENCE</scope>
    <source>
        <strain evidence="1">MM415A01652</strain>
        <strain evidence="2">MM415B02533</strain>
    </source>
</reference>
<name>A0A6M3K0S1_9ZZZZ</name>
<dbReference type="EMBL" id="MT142851">
    <property type="protein sequence ID" value="QJA89525.1"/>
    <property type="molecule type" value="Genomic_DNA"/>
</dbReference>
<dbReference type="EMBL" id="MT142193">
    <property type="protein sequence ID" value="QJA75920.1"/>
    <property type="molecule type" value="Genomic_DNA"/>
</dbReference>
<dbReference type="AlphaFoldDB" id="A0A6M3K0S1"/>
<gene>
    <name evidence="1" type="ORF">MM415A01652_0005</name>
    <name evidence="2" type="ORF">MM415B02533_0008</name>
</gene>
<organism evidence="1">
    <name type="scientific">viral metagenome</name>
    <dbReference type="NCBI Taxonomy" id="1070528"/>
    <lineage>
        <taxon>unclassified sequences</taxon>
        <taxon>metagenomes</taxon>
        <taxon>organismal metagenomes</taxon>
    </lineage>
</organism>
<accession>A0A6M3K0S1</accession>
<evidence type="ECO:0000313" key="2">
    <source>
        <dbReference type="EMBL" id="QJA89525.1"/>
    </source>
</evidence>
<evidence type="ECO:0000313" key="1">
    <source>
        <dbReference type="EMBL" id="QJA75920.1"/>
    </source>
</evidence>
<protein>
    <submittedName>
        <fullName evidence="1">Uncharacterized protein</fullName>
    </submittedName>
</protein>
<proteinExistence type="predicted"/>
<sequence length="95" mass="10260">MSDTPEIAALRKTIGEQVDDLLSEHADAILKSAKAMFTDGDKYSFALRVTLLGVDGVSCDTEISYLQGRRVKGDVGMTNIFNGQPDMFKDGGGEE</sequence>